<keyword evidence="1" id="KW-0812">Transmembrane</keyword>
<evidence type="ECO:0000313" key="2">
    <source>
        <dbReference type="EMBL" id="MPV90243.1"/>
    </source>
</evidence>
<dbReference type="RefSeq" id="WP_152233031.1">
    <property type="nucleotide sequence ID" value="NZ_BAAAOT010000026.1"/>
</dbReference>
<dbReference type="InterPro" id="IPR021454">
    <property type="entry name" value="DUF3105"/>
</dbReference>
<dbReference type="Pfam" id="PF11303">
    <property type="entry name" value="DUF3105"/>
    <property type="match status" value="1"/>
</dbReference>
<name>A0A7J9V0V6_9MICO</name>
<dbReference type="Proteomes" id="UP000429644">
    <property type="component" value="Unassembled WGS sequence"/>
</dbReference>
<keyword evidence="1" id="KW-1133">Transmembrane helix</keyword>
<protein>
    <submittedName>
        <fullName evidence="2">DUF3105 domain-containing protein</fullName>
    </submittedName>
</protein>
<comment type="caution">
    <text evidence="2">The sequence shown here is derived from an EMBL/GenBank/DDBJ whole genome shotgun (WGS) entry which is preliminary data.</text>
</comment>
<sequence>MSNRKQQVQERAARVAAMRAEQERKDRRRKWLIYGTSGAVALALIGAVTVPLVNHSREQAAIEAAANAPIKGVEEFSDLGRDHVEGTVDYATTPPVGGDHNAVWQNCGVYDTPVTNEHAVHSLEHGAVWITYNPDLPADQLAALRDAVRGDNYALLSPYEGLDSPIVMSAWGYQLKLDDAADERIPVFLQRYLQGEQTPEPGAACTGGVGTPVA</sequence>
<organism evidence="2 3">
    <name type="scientific">Georgenia ruanii</name>
    <dbReference type="NCBI Taxonomy" id="348442"/>
    <lineage>
        <taxon>Bacteria</taxon>
        <taxon>Bacillati</taxon>
        <taxon>Actinomycetota</taxon>
        <taxon>Actinomycetes</taxon>
        <taxon>Micrococcales</taxon>
        <taxon>Bogoriellaceae</taxon>
        <taxon>Georgenia</taxon>
    </lineage>
</organism>
<gene>
    <name evidence="2" type="ORF">GB882_16340</name>
</gene>
<dbReference type="AlphaFoldDB" id="A0A7J9V0V6"/>
<feature type="transmembrane region" description="Helical" evidence="1">
    <location>
        <begin position="31"/>
        <end position="53"/>
    </location>
</feature>
<reference evidence="2 3" key="1">
    <citation type="submission" date="2019-10" db="EMBL/GenBank/DDBJ databases">
        <title>Georgenia wutianyii sp. nov. and Georgenia yuyongxinii sp. nov. isolated from plateau pika (Ochotona curzoniae) in the Qinghai-Tibet plateau of China.</title>
        <authorList>
            <person name="Tian Z."/>
        </authorList>
    </citation>
    <scope>NUCLEOTIDE SEQUENCE [LARGE SCALE GENOMIC DNA]</scope>
    <source>
        <strain evidence="2 3">JCM 15130</strain>
    </source>
</reference>
<dbReference type="EMBL" id="WHPD01003517">
    <property type="protein sequence ID" value="MPV90243.1"/>
    <property type="molecule type" value="Genomic_DNA"/>
</dbReference>
<keyword evidence="3" id="KW-1185">Reference proteome</keyword>
<proteinExistence type="predicted"/>
<keyword evidence="1" id="KW-0472">Membrane</keyword>
<accession>A0A7J9V0V6</accession>
<evidence type="ECO:0000256" key="1">
    <source>
        <dbReference type="SAM" id="Phobius"/>
    </source>
</evidence>
<dbReference type="OrthoDB" id="164831at2"/>
<evidence type="ECO:0000313" key="3">
    <source>
        <dbReference type="Proteomes" id="UP000429644"/>
    </source>
</evidence>